<evidence type="ECO:0000256" key="1">
    <source>
        <dbReference type="ARBA" id="ARBA00022980"/>
    </source>
</evidence>
<sequence length="87" mass="9809">MAVSIRLTRGGSKKKAFYRVIVADSRSKRDGRFLEIVGHFNPKTRPESISLDMDRINEWMKKGGQLTPAVKKLMKEKGQSIESSGTK</sequence>
<dbReference type="PANTHER" id="PTHR12919:SF20">
    <property type="entry name" value="SMALL RIBOSOMAL SUBUNIT PROTEIN BS16M"/>
    <property type="match status" value="1"/>
</dbReference>
<accession>A0A485M644</accession>
<reference evidence="3" key="1">
    <citation type="submission" date="2019-03" db="EMBL/GenBank/DDBJ databases">
        <authorList>
            <person name="Hao L."/>
        </authorList>
    </citation>
    <scope>NUCLEOTIDE SEQUENCE</scope>
</reference>
<name>A0A485M644_9ZZZZ</name>
<dbReference type="HAMAP" id="MF_00385">
    <property type="entry name" value="Ribosomal_bS16"/>
    <property type="match status" value="1"/>
</dbReference>
<organism evidence="3">
    <name type="scientific">anaerobic digester metagenome</name>
    <dbReference type="NCBI Taxonomy" id="1263854"/>
    <lineage>
        <taxon>unclassified sequences</taxon>
        <taxon>metagenomes</taxon>
        <taxon>ecological metagenomes</taxon>
    </lineage>
</organism>
<dbReference type="NCBIfam" id="TIGR00002">
    <property type="entry name" value="S16"/>
    <property type="match status" value="1"/>
</dbReference>
<keyword evidence="2" id="KW-0687">Ribonucleoprotein</keyword>
<dbReference type="SUPFAM" id="SSF54565">
    <property type="entry name" value="Ribosomal protein S16"/>
    <property type="match status" value="1"/>
</dbReference>
<dbReference type="InterPro" id="IPR023803">
    <property type="entry name" value="Ribosomal_bS16_dom_sf"/>
</dbReference>
<dbReference type="GO" id="GO:0006412">
    <property type="term" value="P:translation"/>
    <property type="evidence" value="ECO:0007669"/>
    <property type="project" value="InterPro"/>
</dbReference>
<dbReference type="EMBL" id="CAADRM010000168">
    <property type="protein sequence ID" value="VFU19210.1"/>
    <property type="molecule type" value="Genomic_DNA"/>
</dbReference>
<protein>
    <submittedName>
        <fullName evidence="3">30S ribosomal subunit protein S16</fullName>
    </submittedName>
</protein>
<proteinExistence type="inferred from homology"/>
<keyword evidence="1" id="KW-0689">Ribosomal protein</keyword>
<dbReference type="GO" id="GO:0015935">
    <property type="term" value="C:small ribosomal subunit"/>
    <property type="evidence" value="ECO:0007669"/>
    <property type="project" value="TreeGrafter"/>
</dbReference>
<dbReference type="GO" id="GO:0005737">
    <property type="term" value="C:cytoplasm"/>
    <property type="evidence" value="ECO:0007669"/>
    <property type="project" value="UniProtKB-ARBA"/>
</dbReference>
<dbReference type="Pfam" id="PF00886">
    <property type="entry name" value="Ribosomal_S16"/>
    <property type="match status" value="1"/>
</dbReference>
<dbReference type="Gene3D" id="3.30.1320.10">
    <property type="match status" value="1"/>
</dbReference>
<dbReference type="PANTHER" id="PTHR12919">
    <property type="entry name" value="30S RIBOSOMAL PROTEIN S16"/>
    <property type="match status" value="1"/>
</dbReference>
<dbReference type="InterPro" id="IPR000307">
    <property type="entry name" value="Ribosomal_bS16"/>
</dbReference>
<gene>
    <name evidence="3" type="primary">rpsP</name>
    <name evidence="3" type="ORF">SCFA_990023</name>
</gene>
<evidence type="ECO:0000256" key="2">
    <source>
        <dbReference type="ARBA" id="ARBA00023274"/>
    </source>
</evidence>
<evidence type="ECO:0000313" key="3">
    <source>
        <dbReference type="EMBL" id="VFU19210.1"/>
    </source>
</evidence>
<dbReference type="AlphaFoldDB" id="A0A485M644"/>
<dbReference type="GO" id="GO:0003735">
    <property type="term" value="F:structural constituent of ribosome"/>
    <property type="evidence" value="ECO:0007669"/>
    <property type="project" value="InterPro"/>
</dbReference>